<dbReference type="PANTHER" id="PTHR31595:SF57">
    <property type="entry name" value="OS04G0481900 PROTEIN"/>
    <property type="match status" value="1"/>
</dbReference>
<keyword evidence="4" id="KW-0808">Transferase</keyword>
<dbReference type="STRING" id="930990.A0A067N8L3"/>
<evidence type="ECO:0000256" key="5">
    <source>
        <dbReference type="ARBA" id="ARBA00022692"/>
    </source>
</evidence>
<keyword evidence="11" id="KW-1185">Reference proteome</keyword>
<dbReference type="GO" id="GO:0008374">
    <property type="term" value="F:O-acyltransferase activity"/>
    <property type="evidence" value="ECO:0007669"/>
    <property type="project" value="InterPro"/>
</dbReference>
<accession>A0A067N8L3</accession>
<dbReference type="Proteomes" id="UP000027195">
    <property type="component" value="Unassembled WGS sequence"/>
</dbReference>
<reference evidence="11" key="1">
    <citation type="journal article" date="2014" name="Proc. Natl. Acad. Sci. U.S.A.">
        <title>Extensive sampling of basidiomycete genomes demonstrates inadequacy of the white-rot/brown-rot paradigm for wood decay fungi.</title>
        <authorList>
            <person name="Riley R."/>
            <person name="Salamov A.A."/>
            <person name="Brown D.W."/>
            <person name="Nagy L.G."/>
            <person name="Floudas D."/>
            <person name="Held B.W."/>
            <person name="Levasseur A."/>
            <person name="Lombard V."/>
            <person name="Morin E."/>
            <person name="Otillar R."/>
            <person name="Lindquist E.A."/>
            <person name="Sun H."/>
            <person name="LaButti K.M."/>
            <person name="Schmutz J."/>
            <person name="Jabbour D."/>
            <person name="Luo H."/>
            <person name="Baker S.E."/>
            <person name="Pisabarro A.G."/>
            <person name="Walton J.D."/>
            <person name="Blanchette R.A."/>
            <person name="Henrissat B."/>
            <person name="Martin F."/>
            <person name="Cullen D."/>
            <person name="Hibbett D.S."/>
            <person name="Grigoriev I.V."/>
        </authorList>
    </citation>
    <scope>NUCLEOTIDE SEQUENCE [LARGE SCALE GENOMIC DNA]</scope>
    <source>
        <strain evidence="11">FD-172 SS1</strain>
    </source>
</reference>
<feature type="transmembrane region" description="Helical" evidence="8">
    <location>
        <begin position="345"/>
        <end position="362"/>
    </location>
</feature>
<evidence type="ECO:0000313" key="10">
    <source>
        <dbReference type="EMBL" id="KDQ20131.1"/>
    </source>
</evidence>
<dbReference type="GO" id="GO:0016020">
    <property type="term" value="C:membrane"/>
    <property type="evidence" value="ECO:0007669"/>
    <property type="project" value="UniProtKB-SubCell"/>
</dbReference>
<feature type="transmembrane region" description="Helical" evidence="8">
    <location>
        <begin position="312"/>
        <end position="333"/>
    </location>
</feature>
<organism evidence="10 11">
    <name type="scientific">Botryobasidium botryosum (strain FD-172 SS1)</name>
    <dbReference type="NCBI Taxonomy" id="930990"/>
    <lineage>
        <taxon>Eukaryota</taxon>
        <taxon>Fungi</taxon>
        <taxon>Dikarya</taxon>
        <taxon>Basidiomycota</taxon>
        <taxon>Agaricomycotina</taxon>
        <taxon>Agaricomycetes</taxon>
        <taxon>Cantharellales</taxon>
        <taxon>Botryobasidiaceae</taxon>
        <taxon>Botryobasidium</taxon>
    </lineage>
</organism>
<feature type="transmembrane region" description="Helical" evidence="8">
    <location>
        <begin position="97"/>
        <end position="114"/>
    </location>
</feature>
<comment type="similarity">
    <text evidence="3">Belongs to the wax synthase family.</text>
</comment>
<dbReference type="OrthoDB" id="1077582at2759"/>
<evidence type="ECO:0000259" key="9">
    <source>
        <dbReference type="Pfam" id="PF13813"/>
    </source>
</evidence>
<dbReference type="InParanoid" id="A0A067N8L3"/>
<evidence type="ECO:0000256" key="1">
    <source>
        <dbReference type="ARBA" id="ARBA00004141"/>
    </source>
</evidence>
<dbReference type="PANTHER" id="PTHR31595">
    <property type="entry name" value="LONG-CHAIN-ALCOHOL O-FATTY-ACYLTRANSFERASE 3-RELATED"/>
    <property type="match status" value="1"/>
</dbReference>
<evidence type="ECO:0000313" key="11">
    <source>
        <dbReference type="Proteomes" id="UP000027195"/>
    </source>
</evidence>
<protein>
    <recommendedName>
        <fullName evidence="9">Wax synthase domain-containing protein</fullName>
    </recommendedName>
</protein>
<comment type="pathway">
    <text evidence="2">Secondary metabolite biosynthesis.</text>
</comment>
<gene>
    <name evidence="10" type="ORF">BOTBODRAFT_152768</name>
</gene>
<dbReference type="GO" id="GO:0006629">
    <property type="term" value="P:lipid metabolic process"/>
    <property type="evidence" value="ECO:0007669"/>
    <property type="project" value="InterPro"/>
</dbReference>
<sequence>MHTADPSQHHYFASASSYISRFLLPSSEYQKPITRLNWAAVFIVPHLLTLLLGLLVRKPNATVLRCALLPFVLGAQIHILCTYRFKNPAFWALDFAQSHYILYLTVLSAELGIIPEGRVKLAEVTATTGNEKHSNGVAAQDTAPLRSFYDDVLHAIEIIFSSRGIGWKFGTGYGLHVPPGSTVSRSAFLFQTATSFLSHIFILDFIESCCRSTPIFDEGRLFISTLPPHLRYTLSAITTLAVAAVLSNTFSCIYEAGALVGVGLLGQPPSSWPPLFDHPYTRDTLQSFWGRGWHQLLRQTFFVIGGFPLQKLFGLPGLLVGTFLGSGLFHYWGLSVSGKGTDWRIILFFLLQAFWIALERGWKVLTGRKAGGMGWRISGFIWIIATGQLMADVWISRLYDACFIPPQLSPTRRYILPFVFRCYAALA</sequence>
<keyword evidence="7 8" id="KW-0472">Membrane</keyword>
<proteinExistence type="inferred from homology"/>
<dbReference type="EMBL" id="KL198018">
    <property type="protein sequence ID" value="KDQ20131.1"/>
    <property type="molecule type" value="Genomic_DNA"/>
</dbReference>
<keyword evidence="6 8" id="KW-1133">Transmembrane helix</keyword>
<evidence type="ECO:0000256" key="6">
    <source>
        <dbReference type="ARBA" id="ARBA00022989"/>
    </source>
</evidence>
<dbReference type="HOGENOM" id="CLU_034105_1_0_1"/>
<evidence type="ECO:0000256" key="2">
    <source>
        <dbReference type="ARBA" id="ARBA00005179"/>
    </source>
</evidence>
<evidence type="ECO:0000256" key="4">
    <source>
        <dbReference type="ARBA" id="ARBA00022679"/>
    </source>
</evidence>
<feature type="transmembrane region" description="Helical" evidence="8">
    <location>
        <begin position="36"/>
        <end position="56"/>
    </location>
</feature>
<keyword evidence="5 8" id="KW-0812">Transmembrane</keyword>
<feature type="transmembrane region" description="Helical" evidence="8">
    <location>
        <begin position="374"/>
        <end position="395"/>
    </location>
</feature>
<name>A0A067N8L3_BOTB1</name>
<evidence type="ECO:0000256" key="8">
    <source>
        <dbReference type="SAM" id="Phobius"/>
    </source>
</evidence>
<dbReference type="AlphaFoldDB" id="A0A067N8L3"/>
<dbReference type="InterPro" id="IPR044851">
    <property type="entry name" value="Wax_synthase"/>
</dbReference>
<dbReference type="InterPro" id="IPR032805">
    <property type="entry name" value="Wax_synthase_dom"/>
</dbReference>
<comment type="subcellular location">
    <subcellularLocation>
        <location evidence="1">Membrane</location>
        <topology evidence="1">Multi-pass membrane protein</topology>
    </subcellularLocation>
</comment>
<feature type="transmembrane region" description="Helical" evidence="8">
    <location>
        <begin position="63"/>
        <end position="85"/>
    </location>
</feature>
<evidence type="ECO:0000256" key="7">
    <source>
        <dbReference type="ARBA" id="ARBA00023136"/>
    </source>
</evidence>
<dbReference type="Pfam" id="PF13813">
    <property type="entry name" value="MBOAT_2"/>
    <property type="match status" value="1"/>
</dbReference>
<feature type="domain" description="Wax synthase" evidence="9">
    <location>
        <begin position="272"/>
        <end position="351"/>
    </location>
</feature>
<evidence type="ECO:0000256" key="3">
    <source>
        <dbReference type="ARBA" id="ARBA00007282"/>
    </source>
</evidence>